<dbReference type="Proteomes" id="UP001594288">
    <property type="component" value="Unassembled WGS sequence"/>
</dbReference>
<proteinExistence type="predicted"/>
<reference evidence="1 2" key="1">
    <citation type="submission" date="2024-09" db="EMBL/GenBank/DDBJ databases">
        <authorList>
            <person name="D'Angelo T."/>
        </authorList>
    </citation>
    <scope>NUCLEOTIDE SEQUENCE [LARGE SCALE GENOMIC DNA]</scope>
    <source>
        <strain evidence="1">SAG AM-311-F02</strain>
    </source>
</reference>
<protein>
    <submittedName>
        <fullName evidence="1">Uncharacterized protein</fullName>
    </submittedName>
</protein>
<name>A0ABV6YNR2_UNCEI</name>
<keyword evidence="2" id="KW-1185">Reference proteome</keyword>
<organism evidence="1 2">
    <name type="scientific">Eiseniibacteriota bacterium</name>
    <dbReference type="NCBI Taxonomy" id="2212470"/>
    <lineage>
        <taxon>Bacteria</taxon>
        <taxon>Candidatus Eiseniibacteriota</taxon>
    </lineage>
</organism>
<gene>
    <name evidence="1" type="ORF">ACFL2Z_02185</name>
</gene>
<sequence length="82" mass="9271">MGRSEDWTEPEFVKLLSNHRVSDADLRALLPGRTTDAIAMVRGAIHEYHSKGRGTEILSQAMMSCLRNRLKKYTCAICGEEF</sequence>
<evidence type="ECO:0000313" key="2">
    <source>
        <dbReference type="Proteomes" id="UP001594288"/>
    </source>
</evidence>
<comment type="caution">
    <text evidence="1">The sequence shown here is derived from an EMBL/GenBank/DDBJ whole genome shotgun (WGS) entry which is preliminary data.</text>
</comment>
<accession>A0ABV6YNR2</accession>
<dbReference type="EMBL" id="JBHPEI010000023">
    <property type="protein sequence ID" value="MFC1799703.1"/>
    <property type="molecule type" value="Genomic_DNA"/>
</dbReference>
<evidence type="ECO:0000313" key="1">
    <source>
        <dbReference type="EMBL" id="MFC1799703.1"/>
    </source>
</evidence>